<dbReference type="PROSITE" id="PS50006">
    <property type="entry name" value="FHA_DOMAIN"/>
    <property type="match status" value="1"/>
</dbReference>
<keyword evidence="2" id="KW-0813">Transport</keyword>
<evidence type="ECO:0000256" key="10">
    <source>
        <dbReference type="PROSITE-ProRule" id="PRU00283"/>
    </source>
</evidence>
<dbReference type="CDD" id="cd22705">
    <property type="entry name" value="FHA_KIF1"/>
    <property type="match status" value="1"/>
</dbReference>
<dbReference type="InterPro" id="IPR008984">
    <property type="entry name" value="SMAD_FHA_dom_sf"/>
</dbReference>
<sequence length="602" mass="66834">MSNSITVAVRCRPMNSREKARGAVGLIRMEGNQTIITKLPSDPKAKPDPTATKSFAFDYSYWSADKDASNYTSQQDVFNDLGCQLLDHAFEGYNTCIFAYGQTGSGKSYTMVGYGEDRGLTPLTCGALFERIDANSDPHLKFNVEVSYIEIYCEKVRDLLNPNGKGNLKVREHPSLGPYVEDLSKLVVSSHKDIEDLMDAGNKARTVAATQMNATSSRSHAVFTIILTQIRYDQETNLSTEKVSRISLVDLAGSERANSTGATGTRLKEGANINKSLTTLGKVISALADQATAGPSSKKPKDAFVPYRDSVLTWLLKDSLGGNSRTAMIAAISPADYEETLSTLRYADRAKRIMNKAVVNEDPNARLIRELKDELSQLRVKLAVFDPISAGVRPDGSVISEEEKQVMLQSAPEGVSFPQSLSSPAYAIKEQLVASEKLMTELNQTWEEKLRKTQDVQQEREKVLEDLGISLDQDQVGLRTPKRMPHLVNLNEDPLMSECLIYNLKPGLTRVGRLEPINPPTDAPSVEIKLTGKVIKNYHCHFDNDEGRVTLVPQENSLVLVNGRRLTGPKRLRSGYRIIIGDNHVFRFNHPEEARRERDRQA</sequence>
<evidence type="ECO:0000256" key="11">
    <source>
        <dbReference type="RuleBase" id="RU000394"/>
    </source>
</evidence>
<gene>
    <name evidence="14" type="ORF">BJ085DRAFT_21463</name>
</gene>
<dbReference type="Pfam" id="PF00498">
    <property type="entry name" value="FHA"/>
    <property type="match status" value="1"/>
</dbReference>
<evidence type="ECO:0000256" key="7">
    <source>
        <dbReference type="ARBA" id="ARBA00023054"/>
    </source>
</evidence>
<dbReference type="GO" id="GO:0005874">
    <property type="term" value="C:microtubule"/>
    <property type="evidence" value="ECO:0007669"/>
    <property type="project" value="UniProtKB-KW"/>
</dbReference>
<evidence type="ECO:0000256" key="8">
    <source>
        <dbReference type="ARBA" id="ARBA00023175"/>
    </source>
</evidence>
<dbReference type="FunFam" id="3.40.850.10:FF:000047">
    <property type="entry name" value="Kinesin family protein"/>
    <property type="match status" value="1"/>
</dbReference>
<dbReference type="Gene3D" id="3.40.850.10">
    <property type="entry name" value="Kinesin motor domain"/>
    <property type="match status" value="1"/>
</dbReference>
<dbReference type="PRINTS" id="PR00380">
    <property type="entry name" value="KINESINHEAVY"/>
</dbReference>
<dbReference type="InterPro" id="IPR000253">
    <property type="entry name" value="FHA_dom"/>
</dbReference>
<comment type="similarity">
    <text evidence="10 11">Belongs to the TRAFAC class myosin-kinesin ATPase superfamily. Kinesin family.</text>
</comment>
<dbReference type="Gene3D" id="2.60.200.20">
    <property type="match status" value="1"/>
</dbReference>
<dbReference type="SMART" id="SM00129">
    <property type="entry name" value="KISc"/>
    <property type="match status" value="1"/>
</dbReference>
<dbReference type="GO" id="GO:0008574">
    <property type="term" value="F:plus-end-directed microtubule motor activity"/>
    <property type="evidence" value="ECO:0007669"/>
    <property type="project" value="UniProtKB-ARBA"/>
</dbReference>
<keyword evidence="6 10" id="KW-0067">ATP-binding</keyword>
<dbReference type="SUPFAM" id="SSF49879">
    <property type="entry name" value="SMAD/FHA domain"/>
    <property type="match status" value="1"/>
</dbReference>
<dbReference type="GO" id="GO:0005546">
    <property type="term" value="F:phosphatidylinositol-4,5-bisphosphate binding"/>
    <property type="evidence" value="ECO:0007669"/>
    <property type="project" value="UniProtKB-ARBA"/>
</dbReference>
<dbReference type="PANTHER" id="PTHR47117:SF10">
    <property type="entry name" value="KINESIN-LIKE PROTEIN KIF1B"/>
    <property type="match status" value="1"/>
</dbReference>
<dbReference type="InterPro" id="IPR032405">
    <property type="entry name" value="Kinesin_assoc"/>
</dbReference>
<dbReference type="CDD" id="cd01365">
    <property type="entry name" value="KISc_KIF1A_KIF1B"/>
    <property type="match status" value="1"/>
</dbReference>
<accession>A0A4P9ZK66</accession>
<evidence type="ECO:0000313" key="14">
    <source>
        <dbReference type="EMBL" id="RKP33473.1"/>
    </source>
</evidence>
<feature type="domain" description="Kinesin motor" evidence="13">
    <location>
        <begin position="4"/>
        <end position="353"/>
    </location>
</feature>
<dbReference type="Pfam" id="PF00225">
    <property type="entry name" value="Kinesin"/>
    <property type="match status" value="1"/>
</dbReference>
<keyword evidence="4 11" id="KW-0493">Microtubule</keyword>
<dbReference type="Proteomes" id="UP000268162">
    <property type="component" value="Unassembled WGS sequence"/>
</dbReference>
<dbReference type="GO" id="GO:0008017">
    <property type="term" value="F:microtubule binding"/>
    <property type="evidence" value="ECO:0007669"/>
    <property type="project" value="InterPro"/>
</dbReference>
<dbReference type="PROSITE" id="PS50067">
    <property type="entry name" value="KINESIN_MOTOR_2"/>
    <property type="match status" value="1"/>
</dbReference>
<feature type="non-terminal residue" evidence="14">
    <location>
        <position position="602"/>
    </location>
</feature>
<keyword evidence="8 10" id="KW-0505">Motor protein</keyword>
<evidence type="ECO:0000256" key="6">
    <source>
        <dbReference type="ARBA" id="ARBA00022840"/>
    </source>
</evidence>
<organism evidence="14 15">
    <name type="scientific">Dimargaris cristalligena</name>
    <dbReference type="NCBI Taxonomy" id="215637"/>
    <lineage>
        <taxon>Eukaryota</taxon>
        <taxon>Fungi</taxon>
        <taxon>Fungi incertae sedis</taxon>
        <taxon>Zoopagomycota</taxon>
        <taxon>Kickxellomycotina</taxon>
        <taxon>Dimargaritomycetes</taxon>
        <taxon>Dimargaritales</taxon>
        <taxon>Dimargaritaceae</taxon>
        <taxon>Dimargaris</taxon>
    </lineage>
</organism>
<evidence type="ECO:0000259" key="12">
    <source>
        <dbReference type="PROSITE" id="PS50006"/>
    </source>
</evidence>
<dbReference type="SUPFAM" id="SSF52540">
    <property type="entry name" value="P-loop containing nucleoside triphosphate hydrolases"/>
    <property type="match status" value="1"/>
</dbReference>
<evidence type="ECO:0000256" key="9">
    <source>
        <dbReference type="ARBA" id="ARBA00023212"/>
    </source>
</evidence>
<dbReference type="InterPro" id="IPR001752">
    <property type="entry name" value="Kinesin_motor_dom"/>
</dbReference>
<reference evidence="15" key="1">
    <citation type="journal article" date="2018" name="Nat. Microbiol.">
        <title>Leveraging single-cell genomics to expand the fungal tree of life.</title>
        <authorList>
            <person name="Ahrendt S.R."/>
            <person name="Quandt C.A."/>
            <person name="Ciobanu D."/>
            <person name="Clum A."/>
            <person name="Salamov A."/>
            <person name="Andreopoulos B."/>
            <person name="Cheng J.F."/>
            <person name="Woyke T."/>
            <person name="Pelin A."/>
            <person name="Henrissat B."/>
            <person name="Reynolds N.K."/>
            <person name="Benny G.L."/>
            <person name="Smith M.E."/>
            <person name="James T.Y."/>
            <person name="Grigoriev I.V."/>
        </authorList>
    </citation>
    <scope>NUCLEOTIDE SEQUENCE [LARGE SCALE GENOMIC DNA]</scope>
    <source>
        <strain evidence="15">RSA 468</strain>
    </source>
</reference>
<dbReference type="GO" id="GO:0005524">
    <property type="term" value="F:ATP binding"/>
    <property type="evidence" value="ECO:0007669"/>
    <property type="project" value="UniProtKB-UniRule"/>
</dbReference>
<dbReference type="PANTHER" id="PTHR47117">
    <property type="entry name" value="STAR-RELATED LIPID TRANSFER PROTEIN 9"/>
    <property type="match status" value="1"/>
</dbReference>
<dbReference type="InterPro" id="IPR027417">
    <property type="entry name" value="P-loop_NTPase"/>
</dbReference>
<feature type="binding site" evidence="10">
    <location>
        <begin position="101"/>
        <end position="108"/>
    </location>
    <ligand>
        <name>ATP</name>
        <dbReference type="ChEBI" id="CHEBI:30616"/>
    </ligand>
</feature>
<keyword evidence="7" id="KW-0175">Coiled coil</keyword>
<keyword evidence="15" id="KW-1185">Reference proteome</keyword>
<proteinExistence type="inferred from homology"/>
<keyword evidence="5 10" id="KW-0547">Nucleotide-binding</keyword>
<evidence type="ECO:0000256" key="2">
    <source>
        <dbReference type="ARBA" id="ARBA00022448"/>
    </source>
</evidence>
<dbReference type="STRING" id="215637.A0A4P9ZK66"/>
<protein>
    <recommendedName>
        <fullName evidence="11">Kinesin-like protein</fullName>
    </recommendedName>
</protein>
<evidence type="ECO:0000259" key="13">
    <source>
        <dbReference type="PROSITE" id="PS50067"/>
    </source>
</evidence>
<keyword evidence="9" id="KW-0206">Cytoskeleton</keyword>
<evidence type="ECO:0000313" key="15">
    <source>
        <dbReference type="Proteomes" id="UP000268162"/>
    </source>
</evidence>
<name>A0A4P9ZK66_9FUNG</name>
<dbReference type="EMBL" id="ML003837">
    <property type="protein sequence ID" value="RKP33473.1"/>
    <property type="molecule type" value="Genomic_DNA"/>
</dbReference>
<dbReference type="PROSITE" id="PS00411">
    <property type="entry name" value="KINESIN_MOTOR_1"/>
    <property type="match status" value="1"/>
</dbReference>
<dbReference type="Gene3D" id="6.10.250.2520">
    <property type="match status" value="1"/>
</dbReference>
<evidence type="ECO:0000256" key="5">
    <source>
        <dbReference type="ARBA" id="ARBA00022741"/>
    </source>
</evidence>
<dbReference type="InterPro" id="IPR036961">
    <property type="entry name" value="Kinesin_motor_dom_sf"/>
</dbReference>
<dbReference type="Pfam" id="PF16183">
    <property type="entry name" value="Kinesin_assoc"/>
    <property type="match status" value="1"/>
</dbReference>
<keyword evidence="3" id="KW-0963">Cytoplasm</keyword>
<feature type="domain" description="FHA" evidence="12">
    <location>
        <begin position="509"/>
        <end position="566"/>
    </location>
</feature>
<evidence type="ECO:0000256" key="4">
    <source>
        <dbReference type="ARBA" id="ARBA00022701"/>
    </source>
</evidence>
<evidence type="ECO:0000256" key="1">
    <source>
        <dbReference type="ARBA" id="ARBA00004245"/>
    </source>
</evidence>
<comment type="subcellular location">
    <subcellularLocation>
        <location evidence="1">Cytoplasm</location>
        <location evidence="1">Cytoskeleton</location>
    </subcellularLocation>
</comment>
<dbReference type="GO" id="GO:0047496">
    <property type="term" value="P:vesicle transport along microtubule"/>
    <property type="evidence" value="ECO:0007669"/>
    <property type="project" value="UniProtKB-ARBA"/>
</dbReference>
<dbReference type="InterPro" id="IPR019821">
    <property type="entry name" value="Kinesin_motor_CS"/>
</dbReference>
<dbReference type="AlphaFoldDB" id="A0A4P9ZK66"/>
<evidence type="ECO:0000256" key="3">
    <source>
        <dbReference type="ARBA" id="ARBA00022490"/>
    </source>
</evidence>